<gene>
    <name evidence="2" type="ORF">SCABRO_03782</name>
</gene>
<dbReference type="Proteomes" id="UP000030652">
    <property type="component" value="Unassembled WGS sequence"/>
</dbReference>
<reference evidence="2 3" key="1">
    <citation type="submission" date="2014-10" db="EMBL/GenBank/DDBJ databases">
        <title>Draft genome of anammox bacterium scalindua brodae, obtained using differential coverage binning of sequence data from two enrichment reactors.</title>
        <authorList>
            <person name="Speth D.R."/>
            <person name="Russ L."/>
            <person name="Kartal B."/>
            <person name="Op den Camp H.J."/>
            <person name="Dutilh B.E."/>
            <person name="Jetten M.S."/>
        </authorList>
    </citation>
    <scope>NUCLEOTIDE SEQUENCE [LARGE SCALE GENOMIC DNA]</scope>
    <source>
        <strain evidence="2">RU1</strain>
    </source>
</reference>
<evidence type="ECO:0000256" key="1">
    <source>
        <dbReference type="SAM" id="Phobius"/>
    </source>
</evidence>
<name>A0A0B0EIE4_9BACT</name>
<comment type="caution">
    <text evidence="2">The sequence shown here is derived from an EMBL/GenBank/DDBJ whole genome shotgun (WGS) entry which is preliminary data.</text>
</comment>
<keyword evidence="1" id="KW-1133">Transmembrane helix</keyword>
<proteinExistence type="predicted"/>
<protein>
    <submittedName>
        <fullName evidence="2">Uncharacterized protein</fullName>
    </submittedName>
</protein>
<feature type="transmembrane region" description="Helical" evidence="1">
    <location>
        <begin position="12"/>
        <end position="29"/>
    </location>
</feature>
<organism evidence="2 3">
    <name type="scientific">Candidatus Scalindua brodae</name>
    <dbReference type="NCBI Taxonomy" id="237368"/>
    <lineage>
        <taxon>Bacteria</taxon>
        <taxon>Pseudomonadati</taxon>
        <taxon>Planctomycetota</taxon>
        <taxon>Candidatus Brocadiia</taxon>
        <taxon>Candidatus Brocadiales</taxon>
        <taxon>Candidatus Scalinduaceae</taxon>
        <taxon>Candidatus Scalindua</taxon>
    </lineage>
</organism>
<sequence>MSDKISQRKKTIFKMVLLFHACILLFVIYQNNWFGMITPSVREKPKLQEKEIENKMKISETKVKDKVKKQMKAVNKIYLPRQNVSEKQIEKHDDQIDVKQERPIERKEYLAFKEQSLPGRNAGKKEKEVPEILTVQPEVKPENSARNNVEKSISKQKLPPAKNETLKKKVETEKRFDFTDYTTNLISNYRVREGEKVPVLFIDDHNKSGLYKEGLAFYGYQLIAKPEVKSGKPYYFVINNSGMERIDEAWPYGNCPPALQEDRDLFRKLLSQPQFAEMTNRQYELFYAPVDTRMMTILECKLKLIIEEVRLATNEISRMTGTFKEIGDSYILIIESIVTAKGEHIDIDDPDNRITTAGRY</sequence>
<evidence type="ECO:0000313" key="2">
    <source>
        <dbReference type="EMBL" id="KHE90480.1"/>
    </source>
</evidence>
<keyword evidence="1" id="KW-0472">Membrane</keyword>
<evidence type="ECO:0000313" key="3">
    <source>
        <dbReference type="Proteomes" id="UP000030652"/>
    </source>
</evidence>
<dbReference type="EMBL" id="JRYO01000261">
    <property type="protein sequence ID" value="KHE90480.1"/>
    <property type="molecule type" value="Genomic_DNA"/>
</dbReference>
<dbReference type="AlphaFoldDB" id="A0A0B0EIE4"/>
<keyword evidence="1" id="KW-0812">Transmembrane</keyword>
<accession>A0A0B0EIE4</accession>